<evidence type="ECO:0000256" key="1">
    <source>
        <dbReference type="ARBA" id="ARBA00022813"/>
    </source>
</evidence>
<dbReference type="InterPro" id="IPR006141">
    <property type="entry name" value="Intein_N"/>
</dbReference>
<dbReference type="InterPro" id="IPR027434">
    <property type="entry name" value="Homing_endonucl"/>
</dbReference>
<dbReference type="GO" id="GO:0016226">
    <property type="term" value="P:iron-sulfur cluster assembly"/>
    <property type="evidence" value="ECO:0007669"/>
    <property type="project" value="InterPro"/>
</dbReference>
<proteinExistence type="predicted"/>
<dbReference type="NCBIfam" id="TIGR01445">
    <property type="entry name" value="intein_Nterm"/>
    <property type="match status" value="1"/>
</dbReference>
<reference evidence="4" key="1">
    <citation type="submission" date="2014-01" db="EMBL/GenBank/DDBJ databases">
        <authorList>
            <person name="Brown-Elliot B."/>
            <person name="Wallace R."/>
            <person name="Lenaerts A."/>
            <person name="Ordway D."/>
            <person name="DeGroote M.A."/>
            <person name="Parker T."/>
            <person name="Sizemore C."/>
            <person name="Tallon L.J."/>
            <person name="Sadzewicz L.K."/>
            <person name="Sengamalay N."/>
            <person name="Fraser C.M."/>
            <person name="Hine E."/>
            <person name="Shefchek K.A."/>
            <person name="Das S.P."/>
            <person name="Tettelin H."/>
        </authorList>
    </citation>
    <scope>NUCLEOTIDE SEQUENCE [LARGE SCALE GENOMIC DNA]</scope>
    <source>
        <strain evidence="4">4042</strain>
    </source>
</reference>
<dbReference type="PATRIC" id="fig|1299334.3.peg.9489"/>
<keyword evidence="1" id="KW-0068">Autocatalytic cleavage</keyword>
<name>X7YPB0_MYCXE</name>
<evidence type="ECO:0000256" key="2">
    <source>
        <dbReference type="ARBA" id="ARBA00023000"/>
    </source>
</evidence>
<comment type="caution">
    <text evidence="4">The sequence shown here is derived from an EMBL/GenBank/DDBJ whole genome shotgun (WGS) entry which is preliminary data.</text>
</comment>
<dbReference type="InterPro" id="IPR055346">
    <property type="entry name" value="Fe-S_cluster_assembly_SufBD"/>
</dbReference>
<dbReference type="PANTHER" id="PTHR30508:SF1">
    <property type="entry name" value="UPF0051 PROTEIN ABCI8, CHLOROPLASTIC-RELATED"/>
    <property type="match status" value="1"/>
</dbReference>
<dbReference type="EMBL" id="JAOB01000090">
    <property type="protein sequence ID" value="EUA08944.1"/>
    <property type="molecule type" value="Genomic_DNA"/>
</dbReference>
<dbReference type="Gene3D" id="2.170.16.10">
    <property type="entry name" value="Hedgehog/Intein (Hint) domain"/>
    <property type="match status" value="1"/>
</dbReference>
<dbReference type="Gene3D" id="3.10.28.10">
    <property type="entry name" value="Homing endonucleases"/>
    <property type="match status" value="1"/>
</dbReference>
<gene>
    <name evidence="4" type="ORF">I553_10001</name>
</gene>
<protein>
    <submittedName>
        <fullName evidence="4">Intein N-terminal splicing region domain protein</fullName>
    </submittedName>
</protein>
<feature type="domain" description="Hint" evidence="3">
    <location>
        <begin position="79"/>
        <end position="187"/>
    </location>
</feature>
<dbReference type="InterPro" id="IPR001767">
    <property type="entry name" value="Hedgehog_Hint"/>
</dbReference>
<dbReference type="SMART" id="SM00306">
    <property type="entry name" value="HintN"/>
    <property type="match status" value="1"/>
</dbReference>
<evidence type="ECO:0000313" key="4">
    <source>
        <dbReference type="EMBL" id="EUA08944.1"/>
    </source>
</evidence>
<dbReference type="Pfam" id="PF01079">
    <property type="entry name" value="Hint"/>
    <property type="match status" value="1"/>
</dbReference>
<dbReference type="GO" id="GO:0016540">
    <property type="term" value="P:protein autoprocessing"/>
    <property type="evidence" value="ECO:0007669"/>
    <property type="project" value="InterPro"/>
</dbReference>
<dbReference type="InterPro" id="IPR003587">
    <property type="entry name" value="Hint_dom_N"/>
</dbReference>
<dbReference type="CDD" id="cd00081">
    <property type="entry name" value="Hint"/>
    <property type="match status" value="1"/>
</dbReference>
<keyword evidence="2" id="KW-0651">Protein splicing</keyword>
<dbReference type="AlphaFoldDB" id="X7YPB0"/>
<sequence length="291" mass="31850">MDAGEPAEGVAHLRAQADPDVGSDLSGIDFDNIKYFVRSTEKQAATWDDLPADIRNTYDKLGIPEAEKQRLIAGVAAQYECLAGDTLVWTANRGQVAIKDIEFGDRVFAYDEDAGRFVVAPVKAAAQTDTRLTHEVKTTGRSIRATDNHPVLVSRDERTGDRQRARYVRRWVTVGDIQPGDFIAVPRRLPEFGVAAELPSAAGLRTPAVSSVDLMWLLGFYIGAGNLHLSTKTYRVQFAIAATDAALRAELARVVDELFGLRCVEAGEYRAVVNSKALTDWIVELASAVCR</sequence>
<dbReference type="GO" id="GO:0016539">
    <property type="term" value="P:intein-mediated protein splicing"/>
    <property type="evidence" value="ECO:0007669"/>
    <property type="project" value="InterPro"/>
</dbReference>
<dbReference type="SUPFAM" id="SSF51294">
    <property type="entry name" value="Hedgehog/intein (Hint) domain"/>
    <property type="match status" value="1"/>
</dbReference>
<dbReference type="PROSITE" id="PS50817">
    <property type="entry name" value="INTEIN_N_TER"/>
    <property type="match status" value="1"/>
</dbReference>
<evidence type="ECO:0000259" key="3">
    <source>
        <dbReference type="SMART" id="SM00306"/>
    </source>
</evidence>
<accession>X7YPB0</accession>
<organism evidence="4">
    <name type="scientific">Mycobacterium xenopi 4042</name>
    <dbReference type="NCBI Taxonomy" id="1299334"/>
    <lineage>
        <taxon>Bacteria</taxon>
        <taxon>Bacillati</taxon>
        <taxon>Actinomycetota</taxon>
        <taxon>Actinomycetes</taxon>
        <taxon>Mycobacteriales</taxon>
        <taxon>Mycobacteriaceae</taxon>
        <taxon>Mycobacterium</taxon>
    </lineage>
</organism>
<dbReference type="InterPro" id="IPR036844">
    <property type="entry name" value="Hint_dom_sf"/>
</dbReference>
<dbReference type="PANTHER" id="PTHR30508">
    <property type="entry name" value="FES CLUSTER ASSEMBLY PROTEIN SUF"/>
    <property type="match status" value="1"/>
</dbReference>